<accession>A0A9W7FSI9</accession>
<name>A0A9W7FSI9_9STRA</name>
<dbReference type="Gene3D" id="1.25.10.10">
    <property type="entry name" value="Leucine-rich Repeat Variant"/>
    <property type="match status" value="7"/>
</dbReference>
<dbReference type="SUPFAM" id="SSF51045">
    <property type="entry name" value="WW domain"/>
    <property type="match status" value="1"/>
</dbReference>
<proteinExistence type="predicted"/>
<dbReference type="Pfam" id="PF00397">
    <property type="entry name" value="WW"/>
    <property type="match status" value="1"/>
</dbReference>
<keyword evidence="4" id="KW-1185">Reference proteome</keyword>
<feature type="repeat" description="ARM" evidence="1">
    <location>
        <begin position="955"/>
        <end position="999"/>
    </location>
</feature>
<gene>
    <name evidence="3" type="ORF">TrLO_g6315</name>
</gene>
<dbReference type="EMBL" id="BRXW01000281">
    <property type="protein sequence ID" value="GMI17198.1"/>
    <property type="molecule type" value="Genomic_DNA"/>
</dbReference>
<feature type="repeat" description="ARM" evidence="1">
    <location>
        <begin position="352"/>
        <end position="396"/>
    </location>
</feature>
<evidence type="ECO:0000313" key="3">
    <source>
        <dbReference type="EMBL" id="GMI17198.1"/>
    </source>
</evidence>
<dbReference type="PROSITE" id="PS50020">
    <property type="entry name" value="WW_DOMAIN_2"/>
    <property type="match status" value="1"/>
</dbReference>
<reference evidence="4" key="1">
    <citation type="journal article" date="2023" name="Commun. Biol.">
        <title>Genome analysis of Parmales, the sister group of diatoms, reveals the evolutionary specialization of diatoms from phago-mixotrophs to photoautotrophs.</title>
        <authorList>
            <person name="Ban H."/>
            <person name="Sato S."/>
            <person name="Yoshikawa S."/>
            <person name="Yamada K."/>
            <person name="Nakamura Y."/>
            <person name="Ichinomiya M."/>
            <person name="Sato N."/>
            <person name="Blanc-Mathieu R."/>
            <person name="Endo H."/>
            <person name="Kuwata A."/>
            <person name="Ogata H."/>
        </authorList>
    </citation>
    <scope>NUCLEOTIDE SEQUENCE [LARGE SCALE GENOMIC DNA]</scope>
    <source>
        <strain evidence="4">NIES 3700</strain>
    </source>
</reference>
<evidence type="ECO:0000256" key="1">
    <source>
        <dbReference type="PROSITE-ProRule" id="PRU00259"/>
    </source>
</evidence>
<dbReference type="Gene3D" id="2.30.29.30">
    <property type="entry name" value="Pleckstrin-homology domain (PH domain)/Phosphotyrosine-binding domain (PTB)"/>
    <property type="match status" value="1"/>
</dbReference>
<dbReference type="SUPFAM" id="SSF48371">
    <property type="entry name" value="ARM repeat"/>
    <property type="match status" value="7"/>
</dbReference>
<comment type="caution">
    <text evidence="3">The sequence shown here is derived from an EMBL/GenBank/DDBJ whole genome shotgun (WGS) entry which is preliminary data.</text>
</comment>
<dbReference type="SMART" id="SM00185">
    <property type="entry name" value="ARM"/>
    <property type="match status" value="15"/>
</dbReference>
<dbReference type="InterPro" id="IPR016024">
    <property type="entry name" value="ARM-type_fold"/>
</dbReference>
<dbReference type="InterPro" id="IPR000225">
    <property type="entry name" value="Armadillo"/>
</dbReference>
<dbReference type="Proteomes" id="UP001165122">
    <property type="component" value="Unassembled WGS sequence"/>
</dbReference>
<dbReference type="InterPro" id="IPR011993">
    <property type="entry name" value="PH-like_dom_sf"/>
</dbReference>
<dbReference type="SMART" id="SM00233">
    <property type="entry name" value="PH"/>
    <property type="match status" value="1"/>
</dbReference>
<evidence type="ECO:0000259" key="2">
    <source>
        <dbReference type="PROSITE" id="PS50020"/>
    </source>
</evidence>
<dbReference type="PANTHER" id="PTHR46241">
    <property type="entry name" value="ARMADILLO REPEAT-CONTAINING PROTEIN 4 ARMC4"/>
    <property type="match status" value="1"/>
</dbReference>
<dbReference type="InterPro" id="IPR001849">
    <property type="entry name" value="PH_domain"/>
</dbReference>
<feature type="domain" description="WW" evidence="2">
    <location>
        <begin position="1613"/>
        <end position="1640"/>
    </location>
</feature>
<evidence type="ECO:0000313" key="4">
    <source>
        <dbReference type="Proteomes" id="UP001165122"/>
    </source>
</evidence>
<dbReference type="PROSITE" id="PS50176">
    <property type="entry name" value="ARM_REPEAT"/>
    <property type="match status" value="3"/>
</dbReference>
<protein>
    <recommendedName>
        <fullName evidence="2">WW domain-containing protein</fullName>
    </recommendedName>
</protein>
<dbReference type="CDD" id="cd00201">
    <property type="entry name" value="WW"/>
    <property type="match status" value="1"/>
</dbReference>
<dbReference type="OrthoDB" id="187293at2759"/>
<dbReference type="PANTHER" id="PTHR46241:SF1">
    <property type="entry name" value="OUTER DYNEIN ARM-DOCKING COMPLEX SUBUNIT 2"/>
    <property type="match status" value="1"/>
</dbReference>
<dbReference type="InterPro" id="IPR011989">
    <property type="entry name" value="ARM-like"/>
</dbReference>
<dbReference type="InterPro" id="IPR001202">
    <property type="entry name" value="WW_dom"/>
</dbReference>
<dbReference type="SUPFAM" id="SSF50729">
    <property type="entry name" value="PH domain-like"/>
    <property type="match status" value="1"/>
</dbReference>
<dbReference type="InterPro" id="IPR036020">
    <property type="entry name" value="WW_dom_sf"/>
</dbReference>
<feature type="repeat" description="ARM" evidence="1">
    <location>
        <begin position="267"/>
        <end position="311"/>
    </location>
</feature>
<organism evidence="3 4">
    <name type="scientific">Triparma laevis f. longispina</name>
    <dbReference type="NCBI Taxonomy" id="1714387"/>
    <lineage>
        <taxon>Eukaryota</taxon>
        <taxon>Sar</taxon>
        <taxon>Stramenopiles</taxon>
        <taxon>Ochrophyta</taxon>
        <taxon>Bolidophyceae</taxon>
        <taxon>Parmales</taxon>
        <taxon>Triparmaceae</taxon>
        <taxon>Triparma</taxon>
    </lineage>
</organism>
<dbReference type="Gene3D" id="2.20.70.10">
    <property type="match status" value="1"/>
</dbReference>
<sequence>MPYIKDDGVPSLVDAVREHRKFKQLACYSIECVAKVICPPNSNWRENVQIAIGAGAAETVTDVMKLHPGNEDVLDRCAMCLSHLCYDPTTAEQIADQGGVDAVLASIDSNKNLPSESIANGLTMIESVMSNPAAAAKVINEELVQRILTILAENNGDPQIALSCLRVLEKVGKTDAGLAMIQRCGGVKNLLDLLSRVADNEMHSNEDAEIVTRATKTLGKMAKDASVIAELKSLEGIDVYLKVLDSFPDNDKIARLGGKFLTRITGDSIEELIEILKQKGVSPALLERTLALLASLAIDSNSSDDIVNKGGVAAILSMLEGNLTGKALEATCRAVARLAHNARNIQGLVDNGAVTQLVAALSSKAATSDSKAQAIEALQKIAAHSQFTNAVVDAKAVPAVLKALQSEPSHTALATACLKFFSTLGDSGYDMENIAKLKGAIAAVVTAMKENTGNPGVQEHGTSVLYKFATSNNAGSNVDTMVKEGAVPVVIQNIEEYPENIDLLKSSMTLLEKTLVTKAGEKAIREGGGVDAVVSAVMYHPDNDDVRQAAMKLVELLSSDELVQQMITGLKKFVNGELDSSEYAKVPVMAMCLGTLAMIPENVKRIMNFGGVPPMIDLLGMVAGMGQCVSQEEILSGLAMSLREIVGSVEAVTDIADPEAILYAATAIISEHPKMFSAVAQALNLILRVVKMCPDLDYAEFAIVEAAVSAIRYGTEVFHVVKPASELMLLMTKILGGEFVAKKNGSRVVVMVLSQNAGDEEMIPVMTNALLVMEIVSASDEGKETLMKQGAVNAIFAVMEKHSNDGDFLTICRRAISNLVNGKDVLQTLLQLSHFTTEHFAAGDPSIEKCVQKLGLMLLCGDFGEIVAQNSGIEYLVNTMANTQHMADGVSKQNLVSACIAAFGRACGNADVSSAIPIVPMIVQALNDNPTIETLKSIVALSKDDAILTELVNQGAVEALLPLIRDGDMDPEMAKWASVALGGLARNSEGGRRIVAGGGLAYLCEYIAEQEDSDVVESINLLKNLANHADISTLLSGGVVDSILDVLYRLQDAEDISGMTATLNLVSKIGATPEGATAIFDKGIPQTAMNVISSSDNYVKDVDCMMAFANMLTTLAIDDNSTEALQTIGASDMLIKAMNANGNNIELVSSCAKALGVLKGAGTDGLNQLLDQVISKVEQLENNDASAIPEFTSALRLCANLMLEEGAMDQTLADKMMGTLNRAINSLRNFDESTEQQEAMQVCLSTLSRLAAIKTILLDANKAVEICQGEFGQSPMVIESACACLGNISYVEGGVNAIASHGLFASVQDAANGKGQAGRIGASGMALGAAKALEVISEQALSQAVKLIGTEGGAAAIASILKAIDDPKALATTLEQVCQQDGGLQALLEALVALGPPDFGGEAKVVDAIIKAMINERDTNGVYVYCNSQDQLAALSAACKINPDSVILMETSAESIDGIKWMANIDGCFEALVAGLASGNLQAAQISASIFSKCIATEDSDVLARLKAAGVAGALLQALKDPKNLADEIFVQNALYSLRTMADNIGVAEMDIGKEGIQIIQDAIHAHSANQYIQDTSNALLQHFVQAFAGGTEALLEDRLRNLINVHANATMWQQVKSDDGSVYFYNSVTGESSWEQAAEHLLLATELDAIMQLVNGLDGKTSDLDISLAASLMGVLGSHKQDAGIMGKILDALNGLVTSDDAAAKLAAASNIGDLLGAMAFHIGDTDMMEKSIDIIDTMAGFEHLRESLNTLEYITTINSAVWTHITVEKLVMKGTRILHQLSFENEIVVGFEMQVDVPNTMKYALQNHMEARSVQLEAFVCLGNLFEGEENDYRKPVCETCCQEMINSFERWLVDEELLEVMLKTVGNISLDDDAIIVMVEKKATAMVVKGMKAHPENEELLRLSIMVISNFGAINDEEQDAYATHFIIEEDGTDAVKDAMEKMCDSEGIVEAAMEALFNLGNDVEAAVDLAEMGVMELTMAAIQKFDYAGDLLSWAIKFLSVFTYAEITLERFATLNGGEILLKVMQSRMDDEQFLQDSSLTLSNALVNEANRDSVQHANGVQVLLQTMDLYNSNPNLVKYVIAALNRLCTKDEVSIEVAKLGMHVFMKGVHANLENTELLSLIFELFGQLAFVKENIKLIVQHGGIKIFLQMMDVFGDQEELMVQTLNTLDNIVSADEEFAAIMIERDGEAKIRSVLAQHPHEPRVEHAGNATLLSMTAMSKVKEQEGSKTSRGALFARLGGGAVSLTGDKNKNVNEVEECPEGDPLEQHRNLLRSGSLLKVYENGNKVTRHVFVSRDWMSIWIKDTASTTKQAKRVYLTKMRAIIKGHGPGHFKNGFSKKQKSSAKEDASWYIDSSAETSKLALECANETDRDQWVAAMSKWLEVSRKWPEKVNNDKV</sequence>